<feature type="transmembrane region" description="Helical" evidence="1">
    <location>
        <begin position="78"/>
        <end position="99"/>
    </location>
</feature>
<evidence type="ECO:0000313" key="2">
    <source>
        <dbReference type="EMBL" id="MCP2174876.1"/>
    </source>
</evidence>
<sequence length="100" mass="10498">MYDPEDLPDPDEPTPWTLGVLLASLSGVFTTCVSIGVYDVVAQTHVLLGVAAVLVVCSGVAPTAWIWRRRSVLRWPSWGALIGLAVGLPVVVFLAAAGIG</sequence>
<feature type="transmembrane region" description="Helical" evidence="1">
    <location>
        <begin position="45"/>
        <end position="66"/>
    </location>
</feature>
<gene>
    <name evidence="2" type="ORF">LX13_000683</name>
</gene>
<evidence type="ECO:0000256" key="1">
    <source>
        <dbReference type="SAM" id="Phobius"/>
    </source>
</evidence>
<feature type="transmembrane region" description="Helical" evidence="1">
    <location>
        <begin position="16"/>
        <end position="38"/>
    </location>
</feature>
<keyword evidence="1" id="KW-1133">Transmembrane helix</keyword>
<dbReference type="Proteomes" id="UP001206895">
    <property type="component" value="Unassembled WGS sequence"/>
</dbReference>
<name>A0ABT1H9E0_9NOCA</name>
<evidence type="ECO:0008006" key="4">
    <source>
        <dbReference type="Google" id="ProtNLM"/>
    </source>
</evidence>
<keyword evidence="1" id="KW-0472">Membrane</keyword>
<organism evidence="2 3">
    <name type="scientific">Williamsia maris</name>
    <dbReference type="NCBI Taxonomy" id="72806"/>
    <lineage>
        <taxon>Bacteria</taxon>
        <taxon>Bacillati</taxon>
        <taxon>Actinomycetota</taxon>
        <taxon>Actinomycetes</taxon>
        <taxon>Mycobacteriales</taxon>
        <taxon>Nocardiaceae</taxon>
        <taxon>Williamsia</taxon>
    </lineage>
</organism>
<dbReference type="InterPro" id="IPR024244">
    <property type="entry name" value="DUF2537"/>
</dbReference>
<keyword evidence="3" id="KW-1185">Reference proteome</keyword>
<reference evidence="2 3" key="1">
    <citation type="submission" date="2022-06" db="EMBL/GenBank/DDBJ databases">
        <title>Genomic Encyclopedia of Archaeal and Bacterial Type Strains, Phase II (KMG-II): from individual species to whole genera.</title>
        <authorList>
            <person name="Goeker M."/>
        </authorList>
    </citation>
    <scope>NUCLEOTIDE SEQUENCE [LARGE SCALE GENOMIC DNA]</scope>
    <source>
        <strain evidence="2 3">DSM 44693</strain>
    </source>
</reference>
<evidence type="ECO:0000313" key="3">
    <source>
        <dbReference type="Proteomes" id="UP001206895"/>
    </source>
</evidence>
<dbReference type="RefSeq" id="WP_253660555.1">
    <property type="nucleotide sequence ID" value="NZ_BAAAJQ010000001.1"/>
</dbReference>
<accession>A0ABT1H9E0</accession>
<dbReference type="EMBL" id="JAMTCJ010000001">
    <property type="protein sequence ID" value="MCP2174876.1"/>
    <property type="molecule type" value="Genomic_DNA"/>
</dbReference>
<keyword evidence="1" id="KW-0812">Transmembrane</keyword>
<proteinExistence type="predicted"/>
<dbReference type="Pfam" id="PF10801">
    <property type="entry name" value="DUF2537"/>
    <property type="match status" value="1"/>
</dbReference>
<comment type="caution">
    <text evidence="2">The sequence shown here is derived from an EMBL/GenBank/DDBJ whole genome shotgun (WGS) entry which is preliminary data.</text>
</comment>
<protein>
    <recommendedName>
        <fullName evidence="4">DUF2537 domain-containing protein</fullName>
    </recommendedName>
</protein>